<reference evidence="2 3" key="1">
    <citation type="submission" date="2024-10" db="EMBL/GenBank/DDBJ databases">
        <title>The Natural Products Discovery Center: Release of the First 8490 Sequenced Strains for Exploring Actinobacteria Biosynthetic Diversity.</title>
        <authorList>
            <person name="Kalkreuter E."/>
            <person name="Kautsar S.A."/>
            <person name="Yang D."/>
            <person name="Bader C.D."/>
            <person name="Teijaro C.N."/>
            <person name="Fluegel L."/>
            <person name="Davis C.M."/>
            <person name="Simpson J.R."/>
            <person name="Lauterbach L."/>
            <person name="Steele A.D."/>
            <person name="Gui C."/>
            <person name="Meng S."/>
            <person name="Li G."/>
            <person name="Viehrig K."/>
            <person name="Ye F."/>
            <person name="Su P."/>
            <person name="Kiefer A.F."/>
            <person name="Nichols A."/>
            <person name="Cepeda A.J."/>
            <person name="Yan W."/>
            <person name="Fan B."/>
            <person name="Jiang Y."/>
            <person name="Adhikari A."/>
            <person name="Zheng C.-J."/>
            <person name="Schuster L."/>
            <person name="Cowan T.M."/>
            <person name="Smanski M.J."/>
            <person name="Chevrette M.G."/>
            <person name="De Carvalho L.P.S."/>
            <person name="Shen B."/>
        </authorList>
    </citation>
    <scope>NUCLEOTIDE SEQUENCE [LARGE SCALE GENOMIC DNA]</scope>
    <source>
        <strain evidence="2 3">NPDC051599</strain>
    </source>
</reference>
<keyword evidence="3" id="KW-1185">Reference proteome</keyword>
<name>A0ABW7XZI6_STRCE</name>
<comment type="caution">
    <text evidence="2">The sequence shown here is derived from an EMBL/GenBank/DDBJ whole genome shotgun (WGS) entry which is preliminary data.</text>
</comment>
<proteinExistence type="predicted"/>
<protein>
    <submittedName>
        <fullName evidence="2">Uncharacterized protein</fullName>
    </submittedName>
</protein>
<dbReference type="RefSeq" id="WP_398656308.1">
    <property type="nucleotide sequence ID" value="NZ_JBITDC010000004.1"/>
</dbReference>
<evidence type="ECO:0000313" key="3">
    <source>
        <dbReference type="Proteomes" id="UP001612415"/>
    </source>
</evidence>
<dbReference type="Proteomes" id="UP001612415">
    <property type="component" value="Unassembled WGS sequence"/>
</dbReference>
<evidence type="ECO:0000313" key="2">
    <source>
        <dbReference type="EMBL" id="MFI5675518.1"/>
    </source>
</evidence>
<feature type="compositionally biased region" description="Low complexity" evidence="1">
    <location>
        <begin position="1"/>
        <end position="14"/>
    </location>
</feature>
<evidence type="ECO:0000256" key="1">
    <source>
        <dbReference type="SAM" id="MobiDB-lite"/>
    </source>
</evidence>
<feature type="region of interest" description="Disordered" evidence="1">
    <location>
        <begin position="1"/>
        <end position="70"/>
    </location>
</feature>
<organism evidence="2 3">
    <name type="scientific">Streptomyces cellulosae</name>
    <dbReference type="NCBI Taxonomy" id="1968"/>
    <lineage>
        <taxon>Bacteria</taxon>
        <taxon>Bacillati</taxon>
        <taxon>Actinomycetota</taxon>
        <taxon>Actinomycetes</taxon>
        <taxon>Kitasatosporales</taxon>
        <taxon>Streptomycetaceae</taxon>
        <taxon>Streptomyces</taxon>
    </lineage>
</organism>
<sequence length="147" mass="15682">MAPSTSSAAAASPTDGWSRTGGVHRMWVNGTGEPPSRGGSTGPHTGLRRKQEYTYGQRRRDADVYPPSGTNGATFAQILRVIHPEGTPATDFTLTVHSASGGTVKAYDGTVKAYDGTVKAYDGTAPKTRHGSSRAEAHLRYLTYRTR</sequence>
<accession>A0ABW7XZI6</accession>
<gene>
    <name evidence="2" type="ORF">ACIA8P_12715</name>
</gene>
<dbReference type="EMBL" id="JBITDC010000004">
    <property type="protein sequence ID" value="MFI5675518.1"/>
    <property type="molecule type" value="Genomic_DNA"/>
</dbReference>